<dbReference type="Proteomes" id="UP000035642">
    <property type="component" value="Unassembled WGS sequence"/>
</dbReference>
<dbReference type="GO" id="GO:0042254">
    <property type="term" value="P:ribosome biogenesis"/>
    <property type="evidence" value="ECO:0007669"/>
    <property type="project" value="UniProtKB-UniRule"/>
</dbReference>
<proteinExistence type="predicted"/>
<dbReference type="InterPro" id="IPR006073">
    <property type="entry name" value="GTP-bd"/>
</dbReference>
<evidence type="ECO:0000313" key="6">
    <source>
        <dbReference type="WBParaSite" id="ACAC_0000727001-mRNA-1"/>
    </source>
</evidence>
<accession>A0A0K0DAG6</accession>
<evidence type="ECO:0000259" key="4">
    <source>
        <dbReference type="PROSITE" id="PS51883"/>
    </source>
</evidence>
<dbReference type="GO" id="GO:0005525">
    <property type="term" value="F:GTP binding"/>
    <property type="evidence" value="ECO:0007669"/>
    <property type="project" value="UniProtKB-KW"/>
</dbReference>
<evidence type="ECO:0000313" key="5">
    <source>
        <dbReference type="Proteomes" id="UP000035642"/>
    </source>
</evidence>
<dbReference type="PROSITE" id="PS51710">
    <property type="entry name" value="G_OBG"/>
    <property type="match status" value="1"/>
</dbReference>
<dbReference type="PANTHER" id="PTHR11702">
    <property type="entry name" value="DEVELOPMENTALLY REGULATED GTP-BINDING PROTEIN-RELATED"/>
    <property type="match status" value="1"/>
</dbReference>
<dbReference type="Gene3D" id="2.70.210.12">
    <property type="entry name" value="GTP1/OBG domain"/>
    <property type="match status" value="1"/>
</dbReference>
<dbReference type="WBParaSite" id="ACAC_0000727001-mRNA-1">
    <property type="protein sequence ID" value="ACAC_0000727001-mRNA-1"/>
    <property type="gene ID" value="ACAC_0000727001"/>
</dbReference>
<dbReference type="SUPFAM" id="SSF52540">
    <property type="entry name" value="P-loop containing nucleoside triphosphate hydrolases"/>
    <property type="match status" value="1"/>
</dbReference>
<reference evidence="5" key="1">
    <citation type="submission" date="2012-09" db="EMBL/GenBank/DDBJ databases">
        <authorList>
            <person name="Martin A.A."/>
        </authorList>
    </citation>
    <scope>NUCLEOTIDE SEQUENCE</scope>
</reference>
<feature type="domain" description="Obg" evidence="4">
    <location>
        <begin position="24"/>
        <end position="161"/>
    </location>
</feature>
<keyword evidence="5" id="KW-1185">Reference proteome</keyword>
<evidence type="ECO:0000256" key="1">
    <source>
        <dbReference type="ARBA" id="ARBA00022741"/>
    </source>
</evidence>
<dbReference type="STRING" id="6313.A0A0K0DAG6"/>
<dbReference type="Pfam" id="PF01018">
    <property type="entry name" value="GTP1_OBG"/>
    <property type="match status" value="1"/>
</dbReference>
<dbReference type="PANTHER" id="PTHR11702:SF43">
    <property type="entry name" value="GTP-BINDING PROTEIN 10"/>
    <property type="match status" value="1"/>
</dbReference>
<name>A0A0K0DAG6_ANGCA</name>
<dbReference type="AlphaFoldDB" id="A0A0K0DAG6"/>
<keyword evidence="2" id="KW-0342">GTP-binding</keyword>
<evidence type="ECO:0000259" key="3">
    <source>
        <dbReference type="PROSITE" id="PS51710"/>
    </source>
</evidence>
<sequence>MRFSTFLRNSIRQTQKLIGQEWNILENDVYLIRVVAGSGGKGLPRYDGRGGTGGNVYLMTTNNMTFSDIRRKLDGKMKIRAENGGSSQKVKLAGKDGEHAYLQVPVGVEAVDADRNILLARCSRPFQKYLIARGGGGGDFRNQYIAERGEQLNVSLHLKLRPNIGLVGFPNAGKSTLMKAFVKPQIAFWTAEKRGKEVEDDFTLTLADLPGLIEGASQNRGKGYKFLKHLEYADILLLVVDCNGFQLSNNLSEPFRSPIEVVALLNRELEIYDKKLVQKPAILLFNKIDIVEDKQMTERLVEKMRANNWCSHVSEEIRPQNPLNFDYILPISARLGDVEEVKKALIRLYRNIRPMLVPEKIVDDFDKRLL</sequence>
<dbReference type="InterPro" id="IPR036726">
    <property type="entry name" value="GTP1_OBG_dom_sf"/>
</dbReference>
<dbReference type="InterPro" id="IPR027417">
    <property type="entry name" value="P-loop_NTPase"/>
</dbReference>
<dbReference type="PROSITE" id="PS51883">
    <property type="entry name" value="OBG"/>
    <property type="match status" value="1"/>
</dbReference>
<dbReference type="Pfam" id="PF01926">
    <property type="entry name" value="MMR_HSR1"/>
    <property type="match status" value="1"/>
</dbReference>
<dbReference type="GO" id="GO:0005739">
    <property type="term" value="C:mitochondrion"/>
    <property type="evidence" value="ECO:0007669"/>
    <property type="project" value="TreeGrafter"/>
</dbReference>
<keyword evidence="1" id="KW-0547">Nucleotide-binding</keyword>
<dbReference type="InterPro" id="IPR045086">
    <property type="entry name" value="OBG_GTPase"/>
</dbReference>
<dbReference type="GO" id="GO:0003924">
    <property type="term" value="F:GTPase activity"/>
    <property type="evidence" value="ECO:0007669"/>
    <property type="project" value="InterPro"/>
</dbReference>
<evidence type="ECO:0000256" key="2">
    <source>
        <dbReference type="ARBA" id="ARBA00023134"/>
    </source>
</evidence>
<protein>
    <submittedName>
        <fullName evidence="6">OBG-type G domain-containing protein</fullName>
    </submittedName>
</protein>
<feature type="domain" description="OBG-type G" evidence="3">
    <location>
        <begin position="160"/>
        <end position="350"/>
    </location>
</feature>
<dbReference type="InterPro" id="IPR031167">
    <property type="entry name" value="G_OBG"/>
</dbReference>
<dbReference type="PRINTS" id="PR00326">
    <property type="entry name" value="GTP1OBG"/>
</dbReference>
<dbReference type="Gene3D" id="3.40.50.300">
    <property type="entry name" value="P-loop containing nucleotide triphosphate hydrolases"/>
    <property type="match status" value="1"/>
</dbReference>
<dbReference type="SUPFAM" id="SSF82051">
    <property type="entry name" value="Obg GTP-binding protein N-terminal domain"/>
    <property type="match status" value="1"/>
</dbReference>
<reference evidence="6" key="2">
    <citation type="submission" date="2017-02" db="UniProtKB">
        <authorList>
            <consortium name="WormBaseParasite"/>
        </authorList>
    </citation>
    <scope>IDENTIFICATION</scope>
</reference>
<organism evidence="5 6">
    <name type="scientific">Angiostrongylus cantonensis</name>
    <name type="common">Rat lungworm</name>
    <dbReference type="NCBI Taxonomy" id="6313"/>
    <lineage>
        <taxon>Eukaryota</taxon>
        <taxon>Metazoa</taxon>
        <taxon>Ecdysozoa</taxon>
        <taxon>Nematoda</taxon>
        <taxon>Chromadorea</taxon>
        <taxon>Rhabditida</taxon>
        <taxon>Rhabditina</taxon>
        <taxon>Rhabditomorpha</taxon>
        <taxon>Strongyloidea</taxon>
        <taxon>Metastrongylidae</taxon>
        <taxon>Angiostrongylus</taxon>
    </lineage>
</organism>
<dbReference type="InterPro" id="IPR006169">
    <property type="entry name" value="GTP1_OBG_dom"/>
</dbReference>